<keyword evidence="2" id="KW-1185">Reference proteome</keyword>
<evidence type="ECO:0000313" key="2">
    <source>
        <dbReference type="Proteomes" id="UP000770661"/>
    </source>
</evidence>
<organism evidence="1 2">
    <name type="scientific">Chionoecetes opilio</name>
    <name type="common">Atlantic snow crab</name>
    <name type="synonym">Cancer opilio</name>
    <dbReference type="NCBI Taxonomy" id="41210"/>
    <lineage>
        <taxon>Eukaryota</taxon>
        <taxon>Metazoa</taxon>
        <taxon>Ecdysozoa</taxon>
        <taxon>Arthropoda</taxon>
        <taxon>Crustacea</taxon>
        <taxon>Multicrustacea</taxon>
        <taxon>Malacostraca</taxon>
        <taxon>Eumalacostraca</taxon>
        <taxon>Eucarida</taxon>
        <taxon>Decapoda</taxon>
        <taxon>Pleocyemata</taxon>
        <taxon>Brachyura</taxon>
        <taxon>Eubrachyura</taxon>
        <taxon>Majoidea</taxon>
        <taxon>Majidae</taxon>
        <taxon>Chionoecetes</taxon>
    </lineage>
</organism>
<reference evidence="1" key="1">
    <citation type="submission" date="2020-07" db="EMBL/GenBank/DDBJ databases">
        <title>The High-quality genome of the commercially important snow crab, Chionoecetes opilio.</title>
        <authorList>
            <person name="Jeong J.-H."/>
            <person name="Ryu S."/>
        </authorList>
    </citation>
    <scope>NUCLEOTIDE SEQUENCE</scope>
    <source>
        <strain evidence="1">MADBK_172401_WGS</strain>
        <tissue evidence="1">Digestive gland</tissue>
    </source>
</reference>
<dbReference type="EMBL" id="JACEEZ010006079">
    <property type="protein sequence ID" value="KAG0725056.1"/>
    <property type="molecule type" value="Genomic_DNA"/>
</dbReference>
<comment type="caution">
    <text evidence="1">The sequence shown here is derived from an EMBL/GenBank/DDBJ whole genome shotgun (WGS) entry which is preliminary data.</text>
</comment>
<dbReference type="AlphaFoldDB" id="A0A8J5CY59"/>
<dbReference type="Proteomes" id="UP000770661">
    <property type="component" value="Unassembled WGS sequence"/>
</dbReference>
<accession>A0A8J5CY59</accession>
<gene>
    <name evidence="1" type="ORF">GWK47_039350</name>
</gene>
<name>A0A8J5CY59_CHIOP</name>
<proteinExistence type="predicted"/>
<evidence type="ECO:0000313" key="1">
    <source>
        <dbReference type="EMBL" id="KAG0725056.1"/>
    </source>
</evidence>
<sequence>MSSLAAMIDVPLRWGYFVTHDDVQWVRLRQIQDFPPDAASRPLSAMNAATAVKRCIVGGCGGCGGEVEASVESRRAAVSRRAAAATNRAAAAAADHVALKRTRASLFLGERLWRLLRRSLGETDTPDNERTSTALQVNGPAELTMDGAVLSFQRRVCECHIQFYCFYGSTHKTVLAYELHSHCYCTNWGLEFI</sequence>
<protein>
    <submittedName>
        <fullName evidence="1">Uncharacterized protein</fullName>
    </submittedName>
</protein>